<reference evidence="1 2" key="1">
    <citation type="journal article" date="2012" name="J. Bacteriol.">
        <title>Draft Genome Sequence of Novosphingobium nitrogenifigens Y88T.</title>
        <authorList>
            <person name="Strabala T.J."/>
            <person name="Macdonald L."/>
            <person name="Liu V."/>
            <person name="Smit A.M."/>
        </authorList>
    </citation>
    <scope>NUCLEOTIDE SEQUENCE [LARGE SCALE GENOMIC DNA]</scope>
    <source>
        <strain evidence="1 2">DSM 19370</strain>
    </source>
</reference>
<dbReference type="InParanoid" id="F1Z7X8"/>
<name>F1Z7X8_9SPHN</name>
<sequence length="53" mass="6054">MREEKKDARAIALALPAADEVRPAVTPTDRVWDEAAIRKPRSKVRLSVQHRTF</sequence>
<dbReference type="HOGENOM" id="CLU_3064074_0_0_5"/>
<keyword evidence="2" id="KW-1185">Reference proteome</keyword>
<proteinExistence type="predicted"/>
<evidence type="ECO:0000313" key="2">
    <source>
        <dbReference type="Proteomes" id="UP000004728"/>
    </source>
</evidence>
<organism evidence="1 2">
    <name type="scientific">Novosphingobium nitrogenifigens DSM 19370</name>
    <dbReference type="NCBI Taxonomy" id="983920"/>
    <lineage>
        <taxon>Bacteria</taxon>
        <taxon>Pseudomonadati</taxon>
        <taxon>Pseudomonadota</taxon>
        <taxon>Alphaproteobacteria</taxon>
        <taxon>Sphingomonadales</taxon>
        <taxon>Sphingomonadaceae</taxon>
        <taxon>Novosphingobium</taxon>
    </lineage>
</organism>
<gene>
    <name evidence="1" type="ORF">Y88_1309</name>
</gene>
<evidence type="ECO:0000313" key="1">
    <source>
        <dbReference type="EMBL" id="EGD59247.1"/>
    </source>
</evidence>
<dbReference type="Proteomes" id="UP000004728">
    <property type="component" value="Unassembled WGS sequence"/>
</dbReference>
<dbReference type="EMBL" id="AEWJ01000037">
    <property type="protein sequence ID" value="EGD59247.1"/>
    <property type="molecule type" value="Genomic_DNA"/>
</dbReference>
<comment type="caution">
    <text evidence="1">The sequence shown here is derived from an EMBL/GenBank/DDBJ whole genome shotgun (WGS) entry which is preliminary data.</text>
</comment>
<accession>F1Z7X8</accession>
<dbReference type="AlphaFoldDB" id="F1Z7X8"/>
<protein>
    <submittedName>
        <fullName evidence="1">Uncharacterized protein</fullName>
    </submittedName>
</protein>